<dbReference type="Proteomes" id="UP000584325">
    <property type="component" value="Unassembled WGS sequence"/>
</dbReference>
<sequence length="156" mass="15605">MQFKQASLSQASRGQGGFTLIELIVVIVILGILAATALPKFADMGADARRAKMQGARGAVSSAAAITRAQWLVTGNTTSTTVKLDGVDITTSSGAAGGYPTTDGIQLAAGLSSEDYTMTAAAGVLTIADKKVEGCAFTYTAASGTVGAPPALASCQ</sequence>
<dbReference type="Proteomes" id="UP000298763">
    <property type="component" value="Chromosome"/>
</dbReference>
<evidence type="ECO:0000313" key="10">
    <source>
        <dbReference type="Proteomes" id="UP000584325"/>
    </source>
</evidence>
<reference evidence="8 9" key="1">
    <citation type="submission" date="2019-05" db="EMBL/GenBank/DDBJ databases">
        <title>Draft Genome Sequences of Six Type Strains of the Genus Massilia.</title>
        <authorList>
            <person name="Miess H."/>
            <person name="Frediansyhah A."/>
            <person name="Gross H."/>
        </authorList>
    </citation>
    <scope>NUCLEOTIDE SEQUENCE [LARGE SCALE GENOMIC DNA]</scope>
    <source>
        <strain evidence="8 9">DSMZ 26121</strain>
    </source>
</reference>
<dbReference type="InterPro" id="IPR045584">
    <property type="entry name" value="Pilin-like"/>
</dbReference>
<keyword evidence="5 6" id="KW-0472">Membrane</keyword>
<reference evidence="7 10" key="2">
    <citation type="submission" date="2020-08" db="EMBL/GenBank/DDBJ databases">
        <title>Genomic Encyclopedia of Type Strains, Phase III (KMG-III): the genomes of soil and plant-associated and newly described type strains.</title>
        <authorList>
            <person name="Whitman W."/>
        </authorList>
    </citation>
    <scope>NUCLEOTIDE SEQUENCE [LARGE SCALE GENOMIC DNA]</scope>
    <source>
        <strain evidence="7 10">CECT 7753</strain>
    </source>
</reference>
<feature type="transmembrane region" description="Helical" evidence="6">
    <location>
        <begin position="20"/>
        <end position="42"/>
    </location>
</feature>
<dbReference type="RefSeq" id="WP_137312605.1">
    <property type="nucleotide sequence ID" value="NZ_CP040017.1"/>
</dbReference>
<dbReference type="GO" id="GO:0016020">
    <property type="term" value="C:membrane"/>
    <property type="evidence" value="ECO:0007669"/>
    <property type="project" value="UniProtKB-SubCell"/>
</dbReference>
<protein>
    <submittedName>
        <fullName evidence="7">MSHA pilin protein MshA</fullName>
    </submittedName>
    <submittedName>
        <fullName evidence="8">Type II secretion system protein</fullName>
    </submittedName>
</protein>
<organism evidence="7 10">
    <name type="scientific">Pseudoduganella umbonata</name>
    <dbReference type="NCBI Taxonomy" id="864828"/>
    <lineage>
        <taxon>Bacteria</taxon>
        <taxon>Pseudomonadati</taxon>
        <taxon>Pseudomonadota</taxon>
        <taxon>Betaproteobacteria</taxon>
        <taxon>Burkholderiales</taxon>
        <taxon>Oxalobacteraceae</taxon>
        <taxon>Telluria group</taxon>
        <taxon>Pseudoduganella</taxon>
    </lineage>
</organism>
<evidence type="ECO:0000256" key="6">
    <source>
        <dbReference type="SAM" id="Phobius"/>
    </source>
</evidence>
<keyword evidence="2" id="KW-0488">Methylation</keyword>
<dbReference type="PROSITE" id="PS00409">
    <property type="entry name" value="PROKAR_NTER_METHYL"/>
    <property type="match status" value="1"/>
</dbReference>
<dbReference type="AlphaFoldDB" id="A0A4P8HMY3"/>
<dbReference type="SUPFAM" id="SSF54523">
    <property type="entry name" value="Pili subunits"/>
    <property type="match status" value="1"/>
</dbReference>
<evidence type="ECO:0000256" key="3">
    <source>
        <dbReference type="ARBA" id="ARBA00022692"/>
    </source>
</evidence>
<evidence type="ECO:0000313" key="8">
    <source>
        <dbReference type="EMBL" id="QCP09718.1"/>
    </source>
</evidence>
<dbReference type="PANTHER" id="PTHR30093">
    <property type="entry name" value="GENERAL SECRETION PATHWAY PROTEIN G"/>
    <property type="match status" value="1"/>
</dbReference>
<evidence type="ECO:0000256" key="2">
    <source>
        <dbReference type="ARBA" id="ARBA00022481"/>
    </source>
</evidence>
<evidence type="ECO:0000256" key="1">
    <source>
        <dbReference type="ARBA" id="ARBA00004167"/>
    </source>
</evidence>
<accession>A0A4P8HMY3</accession>
<dbReference type="EMBL" id="CP040017">
    <property type="protein sequence ID" value="QCP09718.1"/>
    <property type="molecule type" value="Genomic_DNA"/>
</dbReference>
<gene>
    <name evidence="8" type="ORF">FCL38_04240</name>
    <name evidence="7" type="ORF">FHS02_000445</name>
</gene>
<dbReference type="OrthoDB" id="8758816at2"/>
<dbReference type="NCBIfam" id="TIGR02532">
    <property type="entry name" value="IV_pilin_GFxxxE"/>
    <property type="match status" value="1"/>
</dbReference>
<keyword evidence="3 6" id="KW-0812">Transmembrane</keyword>
<evidence type="ECO:0000313" key="7">
    <source>
        <dbReference type="EMBL" id="MBB3219658.1"/>
    </source>
</evidence>
<dbReference type="Pfam" id="PF07963">
    <property type="entry name" value="N_methyl"/>
    <property type="match status" value="1"/>
</dbReference>
<dbReference type="PANTHER" id="PTHR30093:SF44">
    <property type="entry name" value="TYPE II SECRETION SYSTEM CORE PROTEIN G"/>
    <property type="match status" value="1"/>
</dbReference>
<keyword evidence="4 6" id="KW-1133">Transmembrane helix</keyword>
<dbReference type="InterPro" id="IPR012902">
    <property type="entry name" value="N_methyl_site"/>
</dbReference>
<comment type="subcellular location">
    <subcellularLocation>
        <location evidence="1">Membrane</location>
        <topology evidence="1">Single-pass membrane protein</topology>
    </subcellularLocation>
</comment>
<evidence type="ECO:0000256" key="5">
    <source>
        <dbReference type="ARBA" id="ARBA00023136"/>
    </source>
</evidence>
<evidence type="ECO:0000256" key="4">
    <source>
        <dbReference type="ARBA" id="ARBA00022989"/>
    </source>
</evidence>
<name>A0A4P8HMY3_9BURK</name>
<keyword evidence="9" id="KW-1185">Reference proteome</keyword>
<dbReference type="Gene3D" id="3.30.700.10">
    <property type="entry name" value="Glycoprotein, Type 4 Pilin"/>
    <property type="match status" value="1"/>
</dbReference>
<evidence type="ECO:0000313" key="9">
    <source>
        <dbReference type="Proteomes" id="UP000298763"/>
    </source>
</evidence>
<proteinExistence type="predicted"/>
<dbReference type="EMBL" id="JACHXS010000001">
    <property type="protein sequence ID" value="MBB3219658.1"/>
    <property type="molecule type" value="Genomic_DNA"/>
</dbReference>